<dbReference type="EMBL" id="LZFP01000005">
    <property type="protein sequence ID" value="OBR40855.1"/>
    <property type="molecule type" value="Genomic_DNA"/>
</dbReference>
<proteinExistence type="predicted"/>
<dbReference type="STRING" id="1836467.BTR34_15250"/>
<dbReference type="Pfam" id="PF00535">
    <property type="entry name" value="Glycos_transf_2"/>
    <property type="match status" value="1"/>
</dbReference>
<dbReference type="RefSeq" id="WP_068483326.1">
    <property type="nucleotide sequence ID" value="NZ_CP018760.1"/>
</dbReference>
<comment type="caution">
    <text evidence="2">The sequence shown here is derived from an EMBL/GenBank/DDBJ whole genome shotgun (WGS) entry which is preliminary data.</text>
</comment>
<dbReference type="OrthoDB" id="597270at2"/>
<evidence type="ECO:0000259" key="1">
    <source>
        <dbReference type="Pfam" id="PF00535"/>
    </source>
</evidence>
<feature type="domain" description="Glycosyltransferase 2-like" evidence="1">
    <location>
        <begin position="7"/>
        <end position="171"/>
    </location>
</feature>
<evidence type="ECO:0000313" key="3">
    <source>
        <dbReference type="Proteomes" id="UP000092164"/>
    </source>
</evidence>
<dbReference type="AlphaFoldDB" id="A0A1B7ZCK2"/>
<dbReference type="InterPro" id="IPR029044">
    <property type="entry name" value="Nucleotide-diphossugar_trans"/>
</dbReference>
<sequence length="335" mass="38802">MTKPLVSILIPFKNVADYFEECLTSIHLQTYEHWEVVAVNDGSTDNSLAIALKFAAADNRFKILTNNELGIITALRKAYLNSTGKYITRMDADDYMAPERIQIMVTSLHHNGKGSLAIGKVKYFSKNGVNDGYDRYEKWLNGLTSKGTNFDEIYKECVIPSPCWMVHRTDFDICGAFNPNTYPEDYDLAFRFYEAKLKCIPCTTTLHYWRDYDNRTSRTSEHYAQNYFLEIKLRYFLKLEYKLPHNLVVWGAGKKGKTIAKSLVQKNIPFYWVCDNPKKIGKDIYGTILSHYSELKKIENPISIITVANEEEQISIRAFFTNLELKDSKAYFFFC</sequence>
<accession>A0A1B7ZCK2</accession>
<gene>
    <name evidence="2" type="ORF">A9200_14800</name>
</gene>
<dbReference type="CDD" id="cd00761">
    <property type="entry name" value="Glyco_tranf_GTA_type"/>
    <property type="match status" value="1"/>
</dbReference>
<protein>
    <submittedName>
        <fullName evidence="2">Glycosyl transferase family 2</fullName>
    </submittedName>
</protein>
<dbReference type="Proteomes" id="UP000092164">
    <property type="component" value="Unassembled WGS sequence"/>
</dbReference>
<dbReference type="GO" id="GO:0016758">
    <property type="term" value="F:hexosyltransferase activity"/>
    <property type="evidence" value="ECO:0007669"/>
    <property type="project" value="UniProtKB-ARBA"/>
</dbReference>
<reference evidence="3" key="1">
    <citation type="submission" date="2016-06" db="EMBL/GenBank/DDBJ databases">
        <authorList>
            <person name="Zhan P."/>
        </authorList>
    </citation>
    <scope>NUCLEOTIDE SEQUENCE [LARGE SCALE GENOMIC DNA]</scope>
    <source>
        <strain evidence="3">T28</strain>
    </source>
</reference>
<organism evidence="2 3">
    <name type="scientific">Maribacter hydrothermalis</name>
    <dbReference type="NCBI Taxonomy" id="1836467"/>
    <lineage>
        <taxon>Bacteria</taxon>
        <taxon>Pseudomonadati</taxon>
        <taxon>Bacteroidota</taxon>
        <taxon>Flavobacteriia</taxon>
        <taxon>Flavobacteriales</taxon>
        <taxon>Flavobacteriaceae</taxon>
        <taxon>Maribacter</taxon>
    </lineage>
</organism>
<dbReference type="PANTHER" id="PTHR22916:SF3">
    <property type="entry name" value="UDP-GLCNAC:BETAGAL BETA-1,3-N-ACETYLGLUCOSAMINYLTRANSFERASE-LIKE PROTEIN 1"/>
    <property type="match status" value="1"/>
</dbReference>
<dbReference type="InterPro" id="IPR001173">
    <property type="entry name" value="Glyco_trans_2-like"/>
</dbReference>
<dbReference type="Gene3D" id="3.90.550.10">
    <property type="entry name" value="Spore Coat Polysaccharide Biosynthesis Protein SpsA, Chain A"/>
    <property type="match status" value="1"/>
</dbReference>
<keyword evidence="2" id="KW-0808">Transferase</keyword>
<dbReference type="PANTHER" id="PTHR22916">
    <property type="entry name" value="GLYCOSYLTRANSFERASE"/>
    <property type="match status" value="1"/>
</dbReference>
<dbReference type="KEGG" id="mart:BTR34_15250"/>
<name>A0A1B7ZCK2_9FLAO</name>
<keyword evidence="3" id="KW-1185">Reference proteome</keyword>
<evidence type="ECO:0000313" key="2">
    <source>
        <dbReference type="EMBL" id="OBR40855.1"/>
    </source>
</evidence>
<dbReference type="SUPFAM" id="SSF53448">
    <property type="entry name" value="Nucleotide-diphospho-sugar transferases"/>
    <property type="match status" value="1"/>
</dbReference>